<dbReference type="Proteomes" id="UP001228955">
    <property type="component" value="Chromosome"/>
</dbReference>
<protein>
    <submittedName>
        <fullName evidence="1">Uncharacterized protein</fullName>
    </submittedName>
</protein>
<reference evidence="1" key="1">
    <citation type="submission" date="2023-08" db="EMBL/GenBank/DDBJ databases">
        <title>Veillonella_parvula_DSM 2007_complete_genome_hifiasm_Zymo_Research_D6332.</title>
        <authorList>
            <person name="Damerum A."/>
        </authorList>
    </citation>
    <scope>NUCLEOTIDE SEQUENCE</scope>
    <source>
        <strain evidence="1">DSM 2007</strain>
    </source>
</reference>
<organism evidence="1 2">
    <name type="scientific">Veillonella parvula</name>
    <name type="common">Staphylococcus parvulus</name>
    <dbReference type="NCBI Taxonomy" id="29466"/>
    <lineage>
        <taxon>Bacteria</taxon>
        <taxon>Bacillati</taxon>
        <taxon>Bacillota</taxon>
        <taxon>Negativicutes</taxon>
        <taxon>Veillonellales</taxon>
        <taxon>Veillonellaceae</taxon>
        <taxon>Veillonella</taxon>
    </lineage>
</organism>
<sequence>MRKSYFEILEESSLNLDLDKELDKLEQIIHESFWNDDMEVNCSLYELIVLNFKRYRNRKHFLTVEELIDDLFVNSRKLSIKEWYFIMAEMYLDLFSTLHITGGGSLDKQVRYFLEQVKTVSNSIGYKLIHSNNRIIIVEDNAFANEAAQAVSEFADVKEALSILEYNHFSNKGNIDRKKEILIKIASLLEPWRDDLNNNIEFKNVLKLGNNNKVLALEKLFRMFNELNIRHNNEAQQFTNMANNVIEGWYDKIYTMSLFVILGKDVAQILADFNELMD</sequence>
<accession>A0AB38YPF6</accession>
<name>A0AB38YPF6_VEIPA</name>
<dbReference type="AlphaFoldDB" id="A0AB38YPF6"/>
<gene>
    <name evidence="1" type="ORF">RDV51_00225</name>
</gene>
<dbReference type="RefSeq" id="WP_004694295.1">
    <property type="nucleotide sequence ID" value="NZ_CP133463.1"/>
</dbReference>
<dbReference type="EMBL" id="CP133463">
    <property type="protein sequence ID" value="WMS19796.1"/>
    <property type="molecule type" value="Genomic_DNA"/>
</dbReference>
<evidence type="ECO:0000313" key="1">
    <source>
        <dbReference type="EMBL" id="WMS19796.1"/>
    </source>
</evidence>
<evidence type="ECO:0000313" key="2">
    <source>
        <dbReference type="Proteomes" id="UP001228955"/>
    </source>
</evidence>
<proteinExistence type="predicted"/>